<evidence type="ECO:0000313" key="2">
    <source>
        <dbReference type="EMBL" id="GAA0152589.1"/>
    </source>
</evidence>
<dbReference type="Pfam" id="PF22936">
    <property type="entry name" value="Pol_BBD"/>
    <property type="match status" value="1"/>
</dbReference>
<comment type="caution">
    <text evidence="2">The sequence shown here is derived from an EMBL/GenBank/DDBJ whole genome shotgun (WGS) entry which is preliminary data.</text>
</comment>
<proteinExistence type="predicted"/>
<feature type="domain" description="Retrovirus-related Pol polyprotein from transposon TNT 1-94-like beta-barrel" evidence="1">
    <location>
        <begin position="294"/>
        <end position="342"/>
    </location>
</feature>
<organism evidence="2 3">
    <name type="scientific">Lithospermum erythrorhizon</name>
    <name type="common">Purple gromwell</name>
    <name type="synonym">Lithospermum officinale var. erythrorhizon</name>
    <dbReference type="NCBI Taxonomy" id="34254"/>
    <lineage>
        <taxon>Eukaryota</taxon>
        <taxon>Viridiplantae</taxon>
        <taxon>Streptophyta</taxon>
        <taxon>Embryophyta</taxon>
        <taxon>Tracheophyta</taxon>
        <taxon>Spermatophyta</taxon>
        <taxon>Magnoliopsida</taxon>
        <taxon>eudicotyledons</taxon>
        <taxon>Gunneridae</taxon>
        <taxon>Pentapetalae</taxon>
        <taxon>asterids</taxon>
        <taxon>lamiids</taxon>
        <taxon>Boraginales</taxon>
        <taxon>Boraginaceae</taxon>
        <taxon>Boraginoideae</taxon>
        <taxon>Lithospermeae</taxon>
        <taxon>Lithospermum</taxon>
    </lineage>
</organism>
<protein>
    <recommendedName>
        <fullName evidence="1">Retrovirus-related Pol polyprotein from transposon TNT 1-94-like beta-barrel domain-containing protein</fullName>
    </recommendedName>
</protein>
<accession>A0AAV3PLV5</accession>
<gene>
    <name evidence="2" type="ORF">LIER_11031</name>
</gene>
<dbReference type="Proteomes" id="UP001454036">
    <property type="component" value="Unassembled WGS sequence"/>
</dbReference>
<name>A0AAV3PLV5_LITER</name>
<dbReference type="EMBL" id="BAABME010002010">
    <property type="protein sequence ID" value="GAA0152589.1"/>
    <property type="molecule type" value="Genomic_DNA"/>
</dbReference>
<dbReference type="InterPro" id="IPR054722">
    <property type="entry name" value="PolX-like_BBD"/>
</dbReference>
<reference evidence="2 3" key="1">
    <citation type="submission" date="2024-01" db="EMBL/GenBank/DDBJ databases">
        <title>The complete chloroplast genome sequence of Lithospermum erythrorhizon: insights into the phylogenetic relationship among Boraginaceae species and the maternal lineages of purple gromwells.</title>
        <authorList>
            <person name="Okada T."/>
            <person name="Watanabe K."/>
        </authorList>
    </citation>
    <scope>NUCLEOTIDE SEQUENCE [LARGE SCALE GENOMIC DNA]</scope>
</reference>
<evidence type="ECO:0000259" key="1">
    <source>
        <dbReference type="Pfam" id="PF22936"/>
    </source>
</evidence>
<sequence length="421" mass="47849">MNKYSQPMRKWTEKRLSFVAKLTEGVTIRSDWFHDSGCSRHKTRNPSALADVLTYKEADMIFGDGYKDQIIGKGKMDVKGFPELRHVVKILDCFNQNSGGDSTAHLFLTAGKVTSQEKSAKGIFLYVQLFNIRKETQGLLAIMSSVLHQKLHEGKCKMGSDLWDRLNKSEARVGYTKDACILWKWNHQLSELSETCDLECIWKKKTRRKPMFVEDRKVVYDGGCEVVLKNWKEEAKEGTGRVNLQLERMMRNLRMMNARTGKLDEILQIGRTPEDVLGIGYGYQEEGVTIRSDWFLDSGCSRHKTRNPSALADVLTYKEVDVIFGDGHKDQIIGKGKMDVKGFPKLRHLLKILDCFKQNSGGDSAALIFLATGKVTSQEKSVKGIMLYVQLFNIRKETEEFLAIMSSVLHQKLLAQGGTKF</sequence>
<evidence type="ECO:0000313" key="3">
    <source>
        <dbReference type="Proteomes" id="UP001454036"/>
    </source>
</evidence>
<keyword evidence="3" id="KW-1185">Reference proteome</keyword>
<dbReference type="AlphaFoldDB" id="A0AAV3PLV5"/>